<gene>
    <name evidence="2" type="ORF">Gorai_014923</name>
</gene>
<dbReference type="Proteomes" id="UP000593578">
    <property type="component" value="Unassembled WGS sequence"/>
</dbReference>
<proteinExistence type="predicted"/>
<keyword evidence="1" id="KW-1133">Transmembrane helix</keyword>
<keyword evidence="1" id="KW-0812">Transmembrane</keyword>
<evidence type="ECO:0000313" key="3">
    <source>
        <dbReference type="Proteomes" id="UP000593578"/>
    </source>
</evidence>
<comment type="caution">
    <text evidence="2">The sequence shown here is derived from an EMBL/GenBank/DDBJ whole genome shotgun (WGS) entry which is preliminary data.</text>
</comment>
<dbReference type="AlphaFoldDB" id="A0A7J8P4J4"/>
<evidence type="ECO:0000313" key="2">
    <source>
        <dbReference type="EMBL" id="MBA0584094.1"/>
    </source>
</evidence>
<keyword evidence="1" id="KW-0472">Membrane</keyword>
<dbReference type="EMBL" id="JABEZZ010000004">
    <property type="protein sequence ID" value="MBA0584094.1"/>
    <property type="molecule type" value="Genomic_DNA"/>
</dbReference>
<reference evidence="2 3" key="1">
    <citation type="journal article" date="2019" name="Genome Biol. Evol.">
        <title>Insights into the evolution of the New World diploid cottons (Gossypium, subgenus Houzingenia) based on genome sequencing.</title>
        <authorList>
            <person name="Grover C.E."/>
            <person name="Arick M.A. 2nd"/>
            <person name="Thrash A."/>
            <person name="Conover J.L."/>
            <person name="Sanders W.S."/>
            <person name="Peterson D.G."/>
            <person name="Frelichowski J.E."/>
            <person name="Scheffler J.A."/>
            <person name="Scheffler B.E."/>
            <person name="Wendel J.F."/>
        </authorList>
    </citation>
    <scope>NUCLEOTIDE SEQUENCE [LARGE SCALE GENOMIC DNA]</scope>
    <source>
        <strain evidence="2">8</strain>
        <tissue evidence="2">Leaf</tissue>
    </source>
</reference>
<organism evidence="2 3">
    <name type="scientific">Gossypium raimondii</name>
    <name type="common">Peruvian cotton</name>
    <name type="synonym">Gossypium klotzschianum subsp. raimondii</name>
    <dbReference type="NCBI Taxonomy" id="29730"/>
    <lineage>
        <taxon>Eukaryota</taxon>
        <taxon>Viridiplantae</taxon>
        <taxon>Streptophyta</taxon>
        <taxon>Embryophyta</taxon>
        <taxon>Tracheophyta</taxon>
        <taxon>Spermatophyta</taxon>
        <taxon>Magnoliopsida</taxon>
        <taxon>eudicotyledons</taxon>
        <taxon>Gunneridae</taxon>
        <taxon>Pentapetalae</taxon>
        <taxon>rosids</taxon>
        <taxon>malvids</taxon>
        <taxon>Malvales</taxon>
        <taxon>Malvaceae</taxon>
        <taxon>Malvoideae</taxon>
        <taxon>Gossypium</taxon>
    </lineage>
</organism>
<name>A0A7J8P4J4_GOSRA</name>
<feature type="transmembrane region" description="Helical" evidence="1">
    <location>
        <begin position="12"/>
        <end position="34"/>
    </location>
</feature>
<evidence type="ECO:0000256" key="1">
    <source>
        <dbReference type="SAM" id="Phobius"/>
    </source>
</evidence>
<sequence length="35" mass="4061">MKMPRKTRRIYIAWTVVSVFALTAYPLTALTASFR</sequence>
<protein>
    <submittedName>
        <fullName evidence="2">Uncharacterized protein</fullName>
    </submittedName>
</protein>
<accession>A0A7J8P4J4</accession>